<feature type="compositionally biased region" description="Polar residues" evidence="1">
    <location>
        <begin position="1"/>
        <end position="11"/>
    </location>
</feature>
<sequence length="273" mass="29962">MDSMRQLSTSLPRRRNEQPQELMADFKAAALSVTNLYRSAADAAAKARAAGYQDALEDLITFLDKENLGLMDGEGWRVRQWATQNLSDDGTDSTRQQASEDEQEEGHREEDVVDTRSSSPEIVRKPALPTSSSELTDDTSRRVVSETPMQPAPEPAAAINSAPSMTDFIFRSNQTMPSNHDREGGMDIDGSTTPANTDNVRVVARPTRNKHSSHNRQRQESRTVNLNLGSGAGSKRKIPYPDFFDIDGIDFGGNDGSKRDGNGGRGGKRGRHV</sequence>
<feature type="compositionally biased region" description="Polar residues" evidence="1">
    <location>
        <begin position="190"/>
        <end position="199"/>
    </location>
</feature>
<dbReference type="OrthoDB" id="21418at2759"/>
<dbReference type="PANTHER" id="PTHR38645:SF1">
    <property type="entry name" value="YALI0F12243P"/>
    <property type="match status" value="1"/>
</dbReference>
<evidence type="ECO:0000313" key="2">
    <source>
        <dbReference type="EMBL" id="KAF2774044.1"/>
    </source>
</evidence>
<protein>
    <submittedName>
        <fullName evidence="2">Uncharacterized protein</fullName>
    </submittedName>
</protein>
<dbReference type="AlphaFoldDB" id="A0A6G1LPF4"/>
<name>A0A6G1LPF4_9PEZI</name>
<organism evidence="2 3">
    <name type="scientific">Teratosphaeria nubilosa</name>
    <dbReference type="NCBI Taxonomy" id="161662"/>
    <lineage>
        <taxon>Eukaryota</taxon>
        <taxon>Fungi</taxon>
        <taxon>Dikarya</taxon>
        <taxon>Ascomycota</taxon>
        <taxon>Pezizomycotina</taxon>
        <taxon>Dothideomycetes</taxon>
        <taxon>Dothideomycetidae</taxon>
        <taxon>Mycosphaerellales</taxon>
        <taxon>Teratosphaeriaceae</taxon>
        <taxon>Teratosphaeria</taxon>
    </lineage>
</organism>
<accession>A0A6G1LPF4</accession>
<gene>
    <name evidence="2" type="ORF">EJ03DRAFT_323392</name>
</gene>
<evidence type="ECO:0000256" key="1">
    <source>
        <dbReference type="SAM" id="MobiDB-lite"/>
    </source>
</evidence>
<proteinExistence type="predicted"/>
<keyword evidence="3" id="KW-1185">Reference proteome</keyword>
<evidence type="ECO:0000313" key="3">
    <source>
        <dbReference type="Proteomes" id="UP000799436"/>
    </source>
</evidence>
<feature type="compositionally biased region" description="Basic and acidic residues" evidence="1">
    <location>
        <begin position="105"/>
        <end position="114"/>
    </location>
</feature>
<feature type="compositionally biased region" description="Basic residues" evidence="1">
    <location>
        <begin position="207"/>
        <end position="216"/>
    </location>
</feature>
<reference evidence="2" key="1">
    <citation type="journal article" date="2020" name="Stud. Mycol.">
        <title>101 Dothideomycetes genomes: a test case for predicting lifestyles and emergence of pathogens.</title>
        <authorList>
            <person name="Haridas S."/>
            <person name="Albert R."/>
            <person name="Binder M."/>
            <person name="Bloem J."/>
            <person name="Labutti K."/>
            <person name="Salamov A."/>
            <person name="Andreopoulos B."/>
            <person name="Baker S."/>
            <person name="Barry K."/>
            <person name="Bills G."/>
            <person name="Bluhm B."/>
            <person name="Cannon C."/>
            <person name="Castanera R."/>
            <person name="Culley D."/>
            <person name="Daum C."/>
            <person name="Ezra D."/>
            <person name="Gonzalez J."/>
            <person name="Henrissat B."/>
            <person name="Kuo A."/>
            <person name="Liang C."/>
            <person name="Lipzen A."/>
            <person name="Lutzoni F."/>
            <person name="Magnuson J."/>
            <person name="Mondo S."/>
            <person name="Nolan M."/>
            <person name="Ohm R."/>
            <person name="Pangilinan J."/>
            <person name="Park H.-J."/>
            <person name="Ramirez L."/>
            <person name="Alfaro M."/>
            <person name="Sun H."/>
            <person name="Tritt A."/>
            <person name="Yoshinaga Y."/>
            <person name="Zwiers L.-H."/>
            <person name="Turgeon B."/>
            <person name="Goodwin S."/>
            <person name="Spatafora J."/>
            <person name="Crous P."/>
            <person name="Grigoriev I."/>
        </authorList>
    </citation>
    <scope>NUCLEOTIDE SEQUENCE</scope>
    <source>
        <strain evidence="2">CBS 116005</strain>
    </source>
</reference>
<feature type="region of interest" description="Disordered" evidence="1">
    <location>
        <begin position="181"/>
        <end position="273"/>
    </location>
</feature>
<feature type="region of interest" description="Disordered" evidence="1">
    <location>
        <begin position="84"/>
        <end position="159"/>
    </location>
</feature>
<dbReference type="Proteomes" id="UP000799436">
    <property type="component" value="Unassembled WGS sequence"/>
</dbReference>
<dbReference type="EMBL" id="ML995809">
    <property type="protein sequence ID" value="KAF2774044.1"/>
    <property type="molecule type" value="Genomic_DNA"/>
</dbReference>
<feature type="compositionally biased region" description="Polar residues" evidence="1">
    <location>
        <begin position="84"/>
        <end position="97"/>
    </location>
</feature>
<dbReference type="PANTHER" id="PTHR38645">
    <property type="entry name" value="CHROMOSOME 9, WHOLE GENOME SHOTGUN SEQUENCE"/>
    <property type="match status" value="1"/>
</dbReference>
<feature type="region of interest" description="Disordered" evidence="1">
    <location>
        <begin position="1"/>
        <end position="20"/>
    </location>
</feature>